<gene>
    <name evidence="3" type="ORF">D3C57_144865</name>
</gene>
<dbReference type="PRINTS" id="PR00080">
    <property type="entry name" value="SDRFAMILY"/>
</dbReference>
<dbReference type="KEGG" id="src:M271_49910"/>
<name>A0A0A0NW96_STRRN</name>
<dbReference type="PRINTS" id="PR00081">
    <property type="entry name" value="GDHRDH"/>
</dbReference>
<dbReference type="STRING" id="1343740.M271_49910"/>
<keyword evidence="1" id="KW-0560">Oxidoreductase</keyword>
<comment type="similarity">
    <text evidence="2">Belongs to the short-chain dehydrogenases/reductases (SDR) family.</text>
</comment>
<dbReference type="GO" id="GO:0016491">
    <property type="term" value="F:oxidoreductase activity"/>
    <property type="evidence" value="ECO:0007669"/>
    <property type="project" value="UniProtKB-KW"/>
</dbReference>
<comment type="caution">
    <text evidence="3">The sequence shown here is derived from an EMBL/GenBank/DDBJ whole genome shotgun (WGS) entry which is preliminary data.</text>
</comment>
<dbReference type="InterPro" id="IPR002347">
    <property type="entry name" value="SDR_fam"/>
</dbReference>
<protein>
    <recommendedName>
        <fullName evidence="5">Short-chain dehydrogenase</fullName>
    </recommendedName>
</protein>
<organism evidence="3 4">
    <name type="scientific">Streptomyces rapamycinicus (strain ATCC 29253 / DSM 41530 / NRRL 5491 / AYB-994)</name>
    <name type="common">Streptomyces hygroscopicus (strain ATCC 29253)</name>
    <dbReference type="NCBI Taxonomy" id="1343740"/>
    <lineage>
        <taxon>Bacteria</taxon>
        <taxon>Bacillati</taxon>
        <taxon>Actinomycetota</taxon>
        <taxon>Actinomycetes</taxon>
        <taxon>Kitasatosporales</taxon>
        <taxon>Streptomycetaceae</taxon>
        <taxon>Streptomyces</taxon>
        <taxon>Streptomyces violaceusniger group</taxon>
    </lineage>
</organism>
<dbReference type="Gene3D" id="3.40.50.720">
    <property type="entry name" value="NAD(P)-binding Rossmann-like Domain"/>
    <property type="match status" value="1"/>
</dbReference>
<accession>A0A0A0NW96</accession>
<dbReference type="EMBL" id="QYCY01000004">
    <property type="protein sequence ID" value="RLV71818.1"/>
    <property type="molecule type" value="Genomic_DNA"/>
</dbReference>
<evidence type="ECO:0000313" key="3">
    <source>
        <dbReference type="EMBL" id="RLV71818.1"/>
    </source>
</evidence>
<sequence>MTPAGNPHPFTGKENPMTTDHRTVLITGATSGLGSAVAERLAAPGTTLLLHGRDPDRLHVLCHELKERGATAHPYVADLAELEEVRDLGRRVVAEWPRVDVLINNAGVGPGSAGAARELSRDGHELRFAVNYLAPYVLTRLLLPALERSVAARVVNVGSAAQADIDLGDLTMDRGYDGWLAYGRAKLALASFSVDLAEELAGTGITVTCLHPADLMPTRLVLETGLRPLSTIEEGTQAVLRLVSAPAAETGTGTYHHGLTPAEPHSDISHPTKRRLLRDATERILAGRPA</sequence>
<dbReference type="eggNOG" id="COG1028">
    <property type="taxonomic scope" value="Bacteria"/>
</dbReference>
<reference evidence="3 4" key="1">
    <citation type="journal article" date="2018" name="J. Biol. Chem.">
        <title>Discovery of the actinoplanic acid pathway in Streptomyces rapamycinicus reveals a genetically conserved synergism with rapamycin.</title>
        <authorList>
            <person name="Mrak P."/>
            <person name="Krastel P."/>
            <person name="Pivk Lukancic P."/>
            <person name="Tao J."/>
            <person name="Pistorius D."/>
            <person name="Moore C.M."/>
        </authorList>
    </citation>
    <scope>NUCLEOTIDE SEQUENCE [LARGE SCALE GENOMIC DNA]</scope>
    <source>
        <strain evidence="3 4">NRRL 5491</strain>
    </source>
</reference>
<dbReference type="PANTHER" id="PTHR43157:SF31">
    <property type="entry name" value="PHOSPHATIDYLINOSITOL-GLYCAN BIOSYNTHESIS CLASS F PROTEIN"/>
    <property type="match status" value="1"/>
</dbReference>
<dbReference type="AlphaFoldDB" id="A0A0A0NW96"/>
<dbReference type="SUPFAM" id="SSF51735">
    <property type="entry name" value="NAD(P)-binding Rossmann-fold domains"/>
    <property type="match status" value="1"/>
</dbReference>
<proteinExistence type="inferred from homology"/>
<dbReference type="PANTHER" id="PTHR43157">
    <property type="entry name" value="PHOSPHATIDYLINOSITOL-GLYCAN BIOSYNTHESIS CLASS F PROTEIN-RELATED"/>
    <property type="match status" value="1"/>
</dbReference>
<evidence type="ECO:0000256" key="2">
    <source>
        <dbReference type="RuleBase" id="RU000363"/>
    </source>
</evidence>
<dbReference type="Pfam" id="PF00106">
    <property type="entry name" value="adh_short"/>
    <property type="match status" value="1"/>
</dbReference>
<dbReference type="HOGENOM" id="CLU_010194_44_5_11"/>
<dbReference type="InterPro" id="IPR036291">
    <property type="entry name" value="NAD(P)-bd_dom_sf"/>
</dbReference>
<dbReference type="Proteomes" id="UP000281594">
    <property type="component" value="Unassembled WGS sequence"/>
</dbReference>
<evidence type="ECO:0000256" key="1">
    <source>
        <dbReference type="ARBA" id="ARBA00023002"/>
    </source>
</evidence>
<evidence type="ECO:0008006" key="5">
    <source>
        <dbReference type="Google" id="ProtNLM"/>
    </source>
</evidence>
<evidence type="ECO:0000313" key="4">
    <source>
        <dbReference type="Proteomes" id="UP000281594"/>
    </source>
</evidence>